<keyword evidence="8 14" id="KW-0560">Oxidoreductase</keyword>
<evidence type="ECO:0000256" key="2">
    <source>
        <dbReference type="ARBA" id="ARBA00005104"/>
    </source>
</evidence>
<comment type="function">
    <text evidence="1">Catalyzes an early step in riboflavin biosynthesis, the NADPH-dependent reduction of the ribose side chain of 2,5-diamino-6-ribosylamino-4(3H)-pyrimidinone 5'-phosphate, yielding 2,5-diamino-6-ribitylamino-4(3H)-pyrimidinone 5'-phosphate.</text>
</comment>
<gene>
    <name evidence="14" type="primary">RIB7</name>
    <name evidence="14" type="ORF">MJAP1_003357</name>
</gene>
<evidence type="ECO:0000256" key="4">
    <source>
        <dbReference type="ARBA" id="ARBA00012851"/>
    </source>
</evidence>
<proteinExistence type="inferred from homology"/>
<evidence type="ECO:0000256" key="3">
    <source>
        <dbReference type="ARBA" id="ARBA00009723"/>
    </source>
</evidence>
<dbReference type="PANTHER" id="PTHR38011">
    <property type="entry name" value="DIHYDROFOLATE REDUCTASE FAMILY PROTEIN (AFU_ORTHOLOGUE AFUA_8G06820)"/>
    <property type="match status" value="1"/>
</dbReference>
<evidence type="ECO:0000256" key="1">
    <source>
        <dbReference type="ARBA" id="ARBA00003555"/>
    </source>
</evidence>
<evidence type="ECO:0000256" key="12">
    <source>
        <dbReference type="ARBA" id="ARBA00049020"/>
    </source>
</evidence>
<evidence type="ECO:0000256" key="11">
    <source>
        <dbReference type="ARBA" id="ARBA00047550"/>
    </source>
</evidence>
<dbReference type="GeneID" id="85227008"/>
<evidence type="ECO:0000313" key="15">
    <source>
        <dbReference type="Proteomes" id="UP001217754"/>
    </source>
</evidence>
<evidence type="ECO:0000259" key="13">
    <source>
        <dbReference type="Pfam" id="PF01872"/>
    </source>
</evidence>
<evidence type="ECO:0000256" key="8">
    <source>
        <dbReference type="ARBA" id="ARBA00023002"/>
    </source>
</evidence>
<keyword evidence="6" id="KW-0686">Riboflavin biosynthesis</keyword>
<dbReference type="EC" id="1.1.1.302" evidence="4"/>
<evidence type="ECO:0000256" key="5">
    <source>
        <dbReference type="ARBA" id="ARBA00015035"/>
    </source>
</evidence>
<dbReference type="InterPro" id="IPR050765">
    <property type="entry name" value="Riboflavin_Biosynth_HTPR"/>
</dbReference>
<comment type="similarity">
    <text evidence="3">Belongs to the HTP reductase family.</text>
</comment>
<dbReference type="Gene3D" id="3.40.430.10">
    <property type="entry name" value="Dihydrofolate Reductase, subunit A"/>
    <property type="match status" value="1"/>
</dbReference>
<evidence type="ECO:0000256" key="10">
    <source>
        <dbReference type="ARBA" id="ARBA00031630"/>
    </source>
</evidence>
<comment type="catalytic activity">
    <reaction evidence="11">
        <text>2,5-diamino-6-(1-D-ribitylamino)pyrimidin-4(3H)-one 5'-phosphate + NAD(+) = 2,5-diamino-6-(1-D-ribosylamino)pyrimidin-4(3H)-one 5'-phosphate + NADH + H(+)</text>
        <dbReference type="Rhea" id="RHEA:27274"/>
        <dbReference type="ChEBI" id="CHEBI:15378"/>
        <dbReference type="ChEBI" id="CHEBI:57540"/>
        <dbReference type="ChEBI" id="CHEBI:57945"/>
        <dbReference type="ChEBI" id="CHEBI:58890"/>
        <dbReference type="ChEBI" id="CHEBI:59545"/>
        <dbReference type="EC" id="1.1.1.302"/>
    </reaction>
</comment>
<dbReference type="GO" id="GO:0008703">
    <property type="term" value="F:5-amino-6-(5-phosphoribosylamino)uracil reductase activity"/>
    <property type="evidence" value="ECO:0007669"/>
    <property type="project" value="InterPro"/>
</dbReference>
<feature type="domain" description="Bacterial bifunctional deaminase-reductase C-terminal" evidence="13">
    <location>
        <begin position="23"/>
        <end position="216"/>
    </location>
</feature>
<dbReference type="Proteomes" id="UP001217754">
    <property type="component" value="Chromosome 6"/>
</dbReference>
<dbReference type="EMBL" id="CP119963">
    <property type="protein sequence ID" value="WFD40371.1"/>
    <property type="molecule type" value="Genomic_DNA"/>
</dbReference>
<name>A0AAF0F074_9BASI</name>
<comment type="catalytic activity">
    <reaction evidence="12">
        <text>2,5-diamino-6-(1-D-ribitylamino)pyrimidin-4(3H)-one 5'-phosphate + NADP(+) = 2,5-diamino-6-(1-D-ribosylamino)pyrimidin-4(3H)-one 5'-phosphate + NADPH + H(+)</text>
        <dbReference type="Rhea" id="RHEA:27278"/>
        <dbReference type="ChEBI" id="CHEBI:15378"/>
        <dbReference type="ChEBI" id="CHEBI:57783"/>
        <dbReference type="ChEBI" id="CHEBI:58349"/>
        <dbReference type="ChEBI" id="CHEBI:58890"/>
        <dbReference type="ChEBI" id="CHEBI:59545"/>
        <dbReference type="EC" id="1.1.1.302"/>
    </reaction>
</comment>
<protein>
    <recommendedName>
        <fullName evidence="5">2,5-diamino-6-ribosylamino-4(3H)-pyrimidinone 5'-phosphate reductase</fullName>
        <ecNumber evidence="4">1.1.1.302</ecNumber>
    </recommendedName>
    <alternativeName>
        <fullName evidence="10">2,5-diamino-6-(5-phospho-D-ribosylamino)pyrimidin-4(3H)-one reductase</fullName>
    </alternativeName>
    <alternativeName>
        <fullName evidence="9">2,5-diamino-6-ribitylamino-4(3H)-pyrimidinone 5'-phosphate synthase</fullName>
    </alternativeName>
</protein>
<sequence>MNPEQQAACVAFLARYAPPPGHPWTTLTFAQSSDGKIAGPGRKTVRISGDASMEMTHRLRAMHDAIVIGIGTLLNDDPQLNARLAPEPAHNPRPVVLDDALRMPLDCRLLKNAADGSGRTPLILAMYPVNAADVAEWNRRREVLTHAGAEVAIVESETEGILTWDAILTRLQQFHLFSIMVEGGATVIDSLLTAHATNPPKVQAAIVTISPNPLGTDAYGYKTSLPLAGGEASALQYAETLELDGDRVVALRG</sequence>
<dbReference type="InterPro" id="IPR024072">
    <property type="entry name" value="DHFR-like_dom_sf"/>
</dbReference>
<evidence type="ECO:0000313" key="14">
    <source>
        <dbReference type="EMBL" id="WFD40371.1"/>
    </source>
</evidence>
<evidence type="ECO:0000256" key="9">
    <source>
        <dbReference type="ARBA" id="ARBA00030073"/>
    </source>
</evidence>
<keyword evidence="7" id="KW-0521">NADP</keyword>
<keyword evidence="15" id="KW-1185">Reference proteome</keyword>
<dbReference type="SUPFAM" id="SSF53597">
    <property type="entry name" value="Dihydrofolate reductase-like"/>
    <property type="match status" value="1"/>
</dbReference>
<evidence type="ECO:0000256" key="7">
    <source>
        <dbReference type="ARBA" id="ARBA00022857"/>
    </source>
</evidence>
<accession>A0AAF0F074</accession>
<reference evidence="14" key="1">
    <citation type="submission" date="2023-03" db="EMBL/GenBank/DDBJ databases">
        <title>Mating type loci evolution in Malassezia.</title>
        <authorList>
            <person name="Coelho M.A."/>
        </authorList>
    </citation>
    <scope>NUCLEOTIDE SEQUENCE</scope>
    <source>
        <strain evidence="14">CBS 9431</strain>
    </source>
</reference>
<organism evidence="14 15">
    <name type="scientific">Malassezia japonica</name>
    <dbReference type="NCBI Taxonomy" id="223818"/>
    <lineage>
        <taxon>Eukaryota</taxon>
        <taxon>Fungi</taxon>
        <taxon>Dikarya</taxon>
        <taxon>Basidiomycota</taxon>
        <taxon>Ustilaginomycotina</taxon>
        <taxon>Malasseziomycetes</taxon>
        <taxon>Malasseziales</taxon>
        <taxon>Malasseziaceae</taxon>
        <taxon>Malassezia</taxon>
    </lineage>
</organism>
<evidence type="ECO:0000256" key="6">
    <source>
        <dbReference type="ARBA" id="ARBA00022619"/>
    </source>
</evidence>
<dbReference type="AlphaFoldDB" id="A0AAF0F074"/>
<dbReference type="InterPro" id="IPR002734">
    <property type="entry name" value="RibDG_C"/>
</dbReference>
<dbReference type="RefSeq" id="XP_060123268.1">
    <property type="nucleotide sequence ID" value="XM_060267285.1"/>
</dbReference>
<comment type="pathway">
    <text evidence="2">Cofactor biosynthesis; riboflavin biosynthesis.</text>
</comment>
<dbReference type="PANTHER" id="PTHR38011:SF7">
    <property type="entry name" value="2,5-DIAMINO-6-RIBOSYLAMINO-4(3H)-PYRIMIDINONE 5'-PHOSPHATE REDUCTASE"/>
    <property type="match status" value="1"/>
</dbReference>
<dbReference type="Pfam" id="PF01872">
    <property type="entry name" value="RibD_C"/>
    <property type="match status" value="1"/>
</dbReference>
<dbReference type="GO" id="GO:0009231">
    <property type="term" value="P:riboflavin biosynthetic process"/>
    <property type="evidence" value="ECO:0007669"/>
    <property type="project" value="UniProtKB-KW"/>
</dbReference>